<evidence type="ECO:0000313" key="2">
    <source>
        <dbReference type="EMBL" id="KAK1374494.1"/>
    </source>
</evidence>
<dbReference type="PANTHER" id="PTHR31672:SF13">
    <property type="entry name" value="F-BOX PROTEIN CPR30-LIKE"/>
    <property type="match status" value="1"/>
</dbReference>
<dbReference type="SUPFAM" id="SSF63825">
    <property type="entry name" value="YWTD domain"/>
    <property type="match status" value="1"/>
</dbReference>
<dbReference type="InterPro" id="IPR017451">
    <property type="entry name" value="F-box-assoc_interact_dom"/>
</dbReference>
<dbReference type="InterPro" id="IPR050796">
    <property type="entry name" value="SCF_F-box_component"/>
</dbReference>
<dbReference type="NCBIfam" id="TIGR01640">
    <property type="entry name" value="F_box_assoc_1"/>
    <property type="match status" value="1"/>
</dbReference>
<evidence type="ECO:0000313" key="3">
    <source>
        <dbReference type="Proteomes" id="UP001237642"/>
    </source>
</evidence>
<dbReference type="EMBL" id="JAUIZM010000007">
    <property type="protein sequence ID" value="KAK1374494.1"/>
    <property type="molecule type" value="Genomic_DNA"/>
</dbReference>
<reference evidence="2" key="1">
    <citation type="submission" date="2023-02" db="EMBL/GenBank/DDBJ databases">
        <title>Genome of toxic invasive species Heracleum sosnowskyi carries increased number of genes despite the absence of recent whole-genome duplications.</title>
        <authorList>
            <person name="Schelkunov M."/>
            <person name="Shtratnikova V."/>
            <person name="Makarenko M."/>
            <person name="Klepikova A."/>
            <person name="Omelchenko D."/>
            <person name="Novikova G."/>
            <person name="Obukhova E."/>
            <person name="Bogdanov V."/>
            <person name="Penin A."/>
            <person name="Logacheva M."/>
        </authorList>
    </citation>
    <scope>NUCLEOTIDE SEQUENCE</scope>
    <source>
        <strain evidence="2">Hsosn_3</strain>
        <tissue evidence="2">Leaf</tissue>
    </source>
</reference>
<organism evidence="2 3">
    <name type="scientific">Heracleum sosnowskyi</name>
    <dbReference type="NCBI Taxonomy" id="360622"/>
    <lineage>
        <taxon>Eukaryota</taxon>
        <taxon>Viridiplantae</taxon>
        <taxon>Streptophyta</taxon>
        <taxon>Embryophyta</taxon>
        <taxon>Tracheophyta</taxon>
        <taxon>Spermatophyta</taxon>
        <taxon>Magnoliopsida</taxon>
        <taxon>eudicotyledons</taxon>
        <taxon>Gunneridae</taxon>
        <taxon>Pentapetalae</taxon>
        <taxon>asterids</taxon>
        <taxon>campanulids</taxon>
        <taxon>Apiales</taxon>
        <taxon>Apiaceae</taxon>
        <taxon>Apioideae</taxon>
        <taxon>apioid superclade</taxon>
        <taxon>Tordylieae</taxon>
        <taxon>Tordyliinae</taxon>
        <taxon>Heracleum</taxon>
    </lineage>
</organism>
<sequence>MKKLRSVEMFSDDLLIEILVKLPVKSLLRCKSVYKLGCMSQWHGHAKVPYSKPWLFLISNPKFIKSHIKCAAATPGADQTLLLHDIDSDSISLFNLDSSKLEAPLQFPFSKGEFSFETHYEIVGSYNGVVCVSEEYYPTIPGYKKFKYDLNVYLWNPTTRQSKLIPQCNLGPKEELSVDIGFGFDPLCTDYKVIWAESGSSNKHVHVKVYSLNTNAWRDVEPPETKLADYFEYRCLCEWFVVSHWVVIDGFGFEQISVYLRY</sequence>
<feature type="domain" description="F-box associated beta-propeller type 3" evidence="1">
    <location>
        <begin position="121"/>
        <end position="226"/>
    </location>
</feature>
<reference evidence="2" key="2">
    <citation type="submission" date="2023-05" db="EMBL/GenBank/DDBJ databases">
        <authorList>
            <person name="Schelkunov M.I."/>
        </authorList>
    </citation>
    <scope>NUCLEOTIDE SEQUENCE</scope>
    <source>
        <strain evidence="2">Hsosn_3</strain>
        <tissue evidence="2">Leaf</tissue>
    </source>
</reference>
<name>A0AAD8MJ17_9APIA</name>
<protein>
    <recommendedName>
        <fullName evidence="1">F-box associated beta-propeller type 3 domain-containing protein</fullName>
    </recommendedName>
</protein>
<gene>
    <name evidence="2" type="ORF">POM88_030687</name>
</gene>
<dbReference type="InterPro" id="IPR013187">
    <property type="entry name" value="F-box-assoc_dom_typ3"/>
</dbReference>
<dbReference type="Proteomes" id="UP001237642">
    <property type="component" value="Unassembled WGS sequence"/>
</dbReference>
<dbReference type="PANTHER" id="PTHR31672">
    <property type="entry name" value="BNACNNG10540D PROTEIN"/>
    <property type="match status" value="1"/>
</dbReference>
<accession>A0AAD8MJ17</accession>
<evidence type="ECO:0000259" key="1">
    <source>
        <dbReference type="Pfam" id="PF08268"/>
    </source>
</evidence>
<dbReference type="Pfam" id="PF08268">
    <property type="entry name" value="FBA_3"/>
    <property type="match status" value="1"/>
</dbReference>
<keyword evidence="3" id="KW-1185">Reference proteome</keyword>
<comment type="caution">
    <text evidence="2">The sequence shown here is derived from an EMBL/GenBank/DDBJ whole genome shotgun (WGS) entry which is preliminary data.</text>
</comment>
<proteinExistence type="predicted"/>
<dbReference type="AlphaFoldDB" id="A0AAD8MJ17"/>